<evidence type="ECO:0000313" key="2">
    <source>
        <dbReference type="Proteomes" id="UP000663852"/>
    </source>
</evidence>
<reference evidence="1" key="1">
    <citation type="submission" date="2021-02" db="EMBL/GenBank/DDBJ databases">
        <authorList>
            <person name="Nowell W R."/>
        </authorList>
    </citation>
    <scope>NUCLEOTIDE SEQUENCE</scope>
</reference>
<protein>
    <submittedName>
        <fullName evidence="1">Uncharacterized protein</fullName>
    </submittedName>
</protein>
<accession>A0A815LXS4</accession>
<name>A0A815LXS4_ADIRI</name>
<comment type="caution">
    <text evidence="1">The sequence shown here is derived from an EMBL/GenBank/DDBJ whole genome shotgun (WGS) entry which is preliminary data.</text>
</comment>
<proteinExistence type="predicted"/>
<gene>
    <name evidence="1" type="ORF">EDS130_LOCUS36787</name>
</gene>
<dbReference type="AlphaFoldDB" id="A0A815LXS4"/>
<sequence length="120" mass="14028">MNTTLLQIVSTLIIEQWNEQIIYEKYFNQCLPQECIITRVVQGKFPHIIIALTGFIGDSIKVDRFIVSLLITMIFIRIDQIDFKTNSYRRSCSKDSFICGRAFAKPTKRKNVWLQASYTK</sequence>
<organism evidence="1 2">
    <name type="scientific">Adineta ricciae</name>
    <name type="common">Rotifer</name>
    <dbReference type="NCBI Taxonomy" id="249248"/>
    <lineage>
        <taxon>Eukaryota</taxon>
        <taxon>Metazoa</taxon>
        <taxon>Spiralia</taxon>
        <taxon>Gnathifera</taxon>
        <taxon>Rotifera</taxon>
        <taxon>Eurotatoria</taxon>
        <taxon>Bdelloidea</taxon>
        <taxon>Adinetida</taxon>
        <taxon>Adinetidae</taxon>
        <taxon>Adineta</taxon>
    </lineage>
</organism>
<dbReference type="Proteomes" id="UP000663852">
    <property type="component" value="Unassembled WGS sequence"/>
</dbReference>
<evidence type="ECO:0000313" key="1">
    <source>
        <dbReference type="EMBL" id="CAF1411830.1"/>
    </source>
</evidence>
<dbReference type="EMBL" id="CAJNOJ010000348">
    <property type="protein sequence ID" value="CAF1411830.1"/>
    <property type="molecule type" value="Genomic_DNA"/>
</dbReference>